<keyword evidence="3" id="KW-0285">Flavoprotein</keyword>
<dbReference type="InterPro" id="IPR016167">
    <property type="entry name" value="FAD-bd_PCMH_sub1"/>
</dbReference>
<dbReference type="SUPFAM" id="SSF56176">
    <property type="entry name" value="FAD-binding/transporter-associated domain-like"/>
    <property type="match status" value="1"/>
</dbReference>
<dbReference type="Gene3D" id="3.30.43.10">
    <property type="entry name" value="Uridine Diphospho-n-acetylenolpyruvylglucosamine Reductase, domain 2"/>
    <property type="match status" value="1"/>
</dbReference>
<dbReference type="InterPro" id="IPR016169">
    <property type="entry name" value="FAD-bd_PCMH_sub2"/>
</dbReference>
<comment type="similarity">
    <text evidence="2">Belongs to the FAD-binding oxidoreductase/transferase type 4 family.</text>
</comment>
<name>A0A3S5D416_9RHOB</name>
<dbReference type="InterPro" id="IPR016171">
    <property type="entry name" value="Vanillyl_alc_oxidase_C-sub2"/>
</dbReference>
<keyword evidence="4" id="KW-0274">FAD</keyword>
<protein>
    <submittedName>
        <fullName evidence="7">Putative FAD-linked oxidoreductase</fullName>
        <ecNumber evidence="7">1.-.-.-</ecNumber>
    </submittedName>
</protein>
<dbReference type="Proteomes" id="UP000270743">
    <property type="component" value="Unassembled WGS sequence"/>
</dbReference>
<evidence type="ECO:0000256" key="3">
    <source>
        <dbReference type="ARBA" id="ARBA00022630"/>
    </source>
</evidence>
<proteinExistence type="inferred from homology"/>
<dbReference type="RefSeq" id="WP_126154413.1">
    <property type="nucleotide sequence ID" value="NZ_UZWE01000029.1"/>
</dbReference>
<evidence type="ECO:0000256" key="1">
    <source>
        <dbReference type="ARBA" id="ARBA00001974"/>
    </source>
</evidence>
<feature type="domain" description="FAD-binding PCMH-type" evidence="6">
    <location>
        <begin position="36"/>
        <end position="215"/>
    </location>
</feature>
<dbReference type="FunFam" id="1.10.45.10:FF:000001">
    <property type="entry name" value="D-lactate dehydrogenase mitochondrial"/>
    <property type="match status" value="1"/>
</dbReference>
<gene>
    <name evidence="7" type="ORF">PARHAE_01947</name>
</gene>
<dbReference type="Pfam" id="PF02913">
    <property type="entry name" value="FAD-oxidase_C"/>
    <property type="match status" value="1"/>
</dbReference>
<accession>A0A3S5D416</accession>
<dbReference type="InterPro" id="IPR051264">
    <property type="entry name" value="FAD-oxidored/transferase_4"/>
</dbReference>
<comment type="cofactor">
    <cofactor evidence="1">
        <name>FAD</name>
        <dbReference type="ChEBI" id="CHEBI:57692"/>
    </cofactor>
</comment>
<dbReference type="GO" id="GO:0071949">
    <property type="term" value="F:FAD binding"/>
    <property type="evidence" value="ECO:0007669"/>
    <property type="project" value="InterPro"/>
</dbReference>
<dbReference type="PANTHER" id="PTHR43716:SF1">
    <property type="entry name" value="D-2-HYDROXYGLUTARATE DEHYDROGENASE, MITOCHONDRIAL"/>
    <property type="match status" value="1"/>
</dbReference>
<dbReference type="InterPro" id="IPR004113">
    <property type="entry name" value="FAD-bd_oxidored_4_C"/>
</dbReference>
<dbReference type="AlphaFoldDB" id="A0A3S5D416"/>
<dbReference type="OrthoDB" id="9811557at2"/>
<dbReference type="PANTHER" id="PTHR43716">
    <property type="entry name" value="D-2-HYDROXYGLUTARATE DEHYDROGENASE, MITOCHONDRIAL"/>
    <property type="match status" value="1"/>
</dbReference>
<evidence type="ECO:0000313" key="7">
    <source>
        <dbReference type="EMBL" id="VDS08763.1"/>
    </source>
</evidence>
<dbReference type="GO" id="GO:0022904">
    <property type="term" value="P:respiratory electron transport chain"/>
    <property type="evidence" value="ECO:0007669"/>
    <property type="project" value="TreeGrafter"/>
</dbReference>
<dbReference type="GO" id="GO:0016491">
    <property type="term" value="F:oxidoreductase activity"/>
    <property type="evidence" value="ECO:0007669"/>
    <property type="project" value="UniProtKB-KW"/>
</dbReference>
<evidence type="ECO:0000256" key="5">
    <source>
        <dbReference type="ARBA" id="ARBA00023002"/>
    </source>
</evidence>
<keyword evidence="5 7" id="KW-0560">Oxidoreductase</keyword>
<dbReference type="InterPro" id="IPR006094">
    <property type="entry name" value="Oxid_FAD_bind_N"/>
</dbReference>
<dbReference type="Pfam" id="PF01565">
    <property type="entry name" value="FAD_binding_4"/>
    <property type="match status" value="1"/>
</dbReference>
<dbReference type="PROSITE" id="PS51387">
    <property type="entry name" value="FAD_PCMH"/>
    <property type="match status" value="1"/>
</dbReference>
<keyword evidence="8" id="KW-1185">Reference proteome</keyword>
<dbReference type="Gene3D" id="3.30.70.2740">
    <property type="match status" value="1"/>
</dbReference>
<dbReference type="Gene3D" id="1.10.45.10">
    <property type="entry name" value="Vanillyl-alcohol Oxidase, Chain A, domain 4"/>
    <property type="match status" value="1"/>
</dbReference>
<dbReference type="InterPro" id="IPR016166">
    <property type="entry name" value="FAD-bd_PCMH"/>
</dbReference>
<sequence>MTGQAISLLETLLGKAGVLRDAADLVRYAADAAGPGADRPLAVLRPASTEQTAEAVAICAAAGLAMVPQGGRTGLSAGAVPPAGSVVISVERMRGVVALDRDAMTLTAWAGTPLQQIQEEAQRQGLDYPVDIGARGTASIGGTVATNAGGIRVLRHGMTRRHVIGLEVVLADGTILSRMGGLAKDNAGYDLCQPFIGSEGTLGIITRIMLRLCPHEPLSAVALLMVEDHAAALECLAQARIRFGERLSAFEGMWPDYMDAICRTWRLASDPFPGQRGFCVLVELRGRDAAQLDGFDDWLGELLERGLVQDGILARSQEDERRLWALREAVGDVDAPMGPHISFDLSVSLCHLGRFCAACDAALILLPQAGRVIKVGHLRDGNVHLLVAHDGSDKAARLISEAVYDVVRAYRGSVTAEHGVGRIKRDWLAACRDPAELAVMRAIKRALDPQGLMNPGAVID</sequence>
<evidence type="ECO:0000313" key="8">
    <source>
        <dbReference type="Proteomes" id="UP000270743"/>
    </source>
</evidence>
<dbReference type="EMBL" id="UZWE01000029">
    <property type="protein sequence ID" value="VDS08763.1"/>
    <property type="molecule type" value="Genomic_DNA"/>
</dbReference>
<dbReference type="InterPro" id="IPR036318">
    <property type="entry name" value="FAD-bd_PCMH-like_sf"/>
</dbReference>
<evidence type="ECO:0000256" key="2">
    <source>
        <dbReference type="ARBA" id="ARBA00008000"/>
    </source>
</evidence>
<dbReference type="SUPFAM" id="SSF55103">
    <property type="entry name" value="FAD-linked oxidases, C-terminal domain"/>
    <property type="match status" value="1"/>
</dbReference>
<dbReference type="EC" id="1.-.-.-" evidence="7"/>
<dbReference type="InterPro" id="IPR016164">
    <property type="entry name" value="FAD-linked_Oxase-like_C"/>
</dbReference>
<organism evidence="7 8">
    <name type="scientific">Paracoccus haematequi</name>
    <dbReference type="NCBI Taxonomy" id="2491866"/>
    <lineage>
        <taxon>Bacteria</taxon>
        <taxon>Pseudomonadati</taxon>
        <taxon>Pseudomonadota</taxon>
        <taxon>Alphaproteobacteria</taxon>
        <taxon>Rhodobacterales</taxon>
        <taxon>Paracoccaceae</taxon>
        <taxon>Paracoccus</taxon>
    </lineage>
</organism>
<reference evidence="7 8" key="1">
    <citation type="submission" date="2018-12" db="EMBL/GenBank/DDBJ databases">
        <authorList>
            <person name="Criscuolo A."/>
        </authorList>
    </citation>
    <scope>NUCLEOTIDE SEQUENCE [LARGE SCALE GENOMIC DNA]</scope>
    <source>
        <strain evidence="7">ACIP1116241</strain>
    </source>
</reference>
<dbReference type="Gene3D" id="3.30.465.10">
    <property type="match status" value="1"/>
</dbReference>
<evidence type="ECO:0000256" key="4">
    <source>
        <dbReference type="ARBA" id="ARBA00022827"/>
    </source>
</evidence>
<evidence type="ECO:0000259" key="6">
    <source>
        <dbReference type="PROSITE" id="PS51387"/>
    </source>
</evidence>
<dbReference type="Gene3D" id="3.30.70.2190">
    <property type="match status" value="1"/>
</dbReference>